<geneLocation type="chloroplast" evidence="2"/>
<dbReference type="EMBL" id="MT211887">
    <property type="protein sequence ID" value="QJF58970.1"/>
    <property type="molecule type" value="Genomic_DNA"/>
</dbReference>
<dbReference type="EMBL" id="MT211886">
    <property type="protein sequence ID" value="QJF58771.1"/>
    <property type="molecule type" value="Genomic_DNA"/>
</dbReference>
<evidence type="ECO:0000313" key="2">
    <source>
        <dbReference type="EMBL" id="QJF58771.1"/>
    </source>
</evidence>
<dbReference type="EMBL" id="MT211885">
    <property type="protein sequence ID" value="QJF58572.1"/>
    <property type="molecule type" value="Genomic_DNA"/>
</dbReference>
<dbReference type="AlphaFoldDB" id="A0A6M3WCA8"/>
<dbReference type="InterPro" id="IPR003425">
    <property type="entry name" value="CCB3/YggT"/>
</dbReference>
<accession>A0A6M3WCA8</accession>
<evidence type="ECO:0000256" key="1">
    <source>
        <dbReference type="SAM" id="Phobius"/>
    </source>
</evidence>
<keyword evidence="2" id="KW-0150">Chloroplast</keyword>
<dbReference type="Pfam" id="PF02325">
    <property type="entry name" value="CCB3_YggT"/>
    <property type="match status" value="1"/>
</dbReference>
<feature type="transmembrane region" description="Helical" evidence="1">
    <location>
        <begin position="12"/>
        <end position="39"/>
    </location>
</feature>
<protein>
    <submittedName>
        <fullName evidence="2">Hypothetical chloroplast RF19</fullName>
    </submittedName>
</protein>
<keyword evidence="1" id="KW-0472">Membrane</keyword>
<dbReference type="PANTHER" id="PTHR33219">
    <property type="entry name" value="YLMG HOMOLOG PROTEIN 2, CHLOROPLASTIC"/>
    <property type="match status" value="1"/>
</dbReference>
<proteinExistence type="predicted"/>
<dbReference type="GO" id="GO:0016020">
    <property type="term" value="C:membrane"/>
    <property type="evidence" value="ECO:0007669"/>
    <property type="project" value="InterPro"/>
</dbReference>
<feature type="transmembrane region" description="Helical" evidence="1">
    <location>
        <begin position="67"/>
        <end position="91"/>
    </location>
</feature>
<sequence>MKNRMNIITNSFNLIFTSIANFSEIYLILILFKLSLAWFPTVNWYNEPFCSLNRLTDPYLRLFRGTIPMIFGMDMSPMLGIIFLQCLMVIFNNIRIESTI</sequence>
<organism evidence="2">
    <name type="scientific">Corallina officinalis</name>
    <name type="common">Coral seaweed</name>
    <dbReference type="NCBI Taxonomy" id="35170"/>
    <lineage>
        <taxon>Eukaryota</taxon>
        <taxon>Rhodophyta</taxon>
        <taxon>Florideophyceae</taxon>
        <taxon>Corallinophycidae</taxon>
        <taxon>Corallinales</taxon>
        <taxon>Corallinaceae</taxon>
        <taxon>Corallinoideae</taxon>
        <taxon>Corallina</taxon>
    </lineage>
</organism>
<dbReference type="EMBL" id="MT211884">
    <property type="protein sequence ID" value="QJF58372.1"/>
    <property type="molecule type" value="Genomic_DNA"/>
</dbReference>
<dbReference type="PANTHER" id="PTHR33219:SF14">
    <property type="entry name" value="PROTEIN COFACTOR ASSEMBLY OF COMPLEX C SUBUNIT B CCB3, CHLOROPLASTIC-RELATED"/>
    <property type="match status" value="1"/>
</dbReference>
<keyword evidence="2" id="KW-0934">Plastid</keyword>
<name>A0A6M3WCA8_COROI</name>
<keyword evidence="1" id="KW-0812">Transmembrane</keyword>
<reference evidence="2" key="1">
    <citation type="submission" date="2020-03" db="EMBL/GenBank/DDBJ databases">
        <title>Mitochondrial and Plastid genome variability of Corallina officinalis (Corallinales, Rhodophyta).</title>
        <authorList>
            <person name="Yesson C."/>
            <person name="Bian X."/>
            <person name="Williamson C."/>
            <person name="Briscoe A.G."/>
            <person name="Brodie J."/>
        </authorList>
    </citation>
    <scope>NUCLEOTIDE SEQUENCE</scope>
</reference>
<keyword evidence="1" id="KW-1133">Transmembrane helix</keyword>